<reference evidence="1" key="1">
    <citation type="submission" date="2023-07" db="EMBL/GenBank/DDBJ databases">
        <title>Sorghum-associated microbial communities from plants grown in Nebraska, USA.</title>
        <authorList>
            <person name="Schachtman D."/>
        </authorList>
    </citation>
    <scope>NUCLEOTIDE SEQUENCE</scope>
    <source>
        <strain evidence="1">BE56</strain>
    </source>
</reference>
<sequence length="663" mass="74364">MCGIFASIGHAADSIDLDAALLALTHRGPDGKASYIDRDNHVVLGHTRLSIIDVATGAQPLVSQDGHKVLICNGEIYDHKRIREELVADGYDFSTGSDSELILYLYERDGLEFTRHLRGEFAFVLLDRRLRRVIACRDRFGIKPLFMHKLPGQTDQVLFASEAKALFASGLATPALDPVRLRDMLSFVPMDSLFEHVSVVPPGHFMLLELDSNTQSLHAYWPLDLLPEPLPETCTEESLQQTLRMHLEEAVGLRLQADVPVGVYLSGGLDSTAVAAVAAKLSDHPIDAFCVSFSDNADFDEALIAERTARHLGARFHKISCRRDDLLENLEDSLWYSETPAVNYNGVGKFLLSKLASQHVKCVLTGEGADEGLLGYGYFKDDAQGLSSHAYGRRQTVTSKASQASARELENTFGFVPQPEMAELFTPAAQRMLNSLFSARHRQQLQATSPLQRLRQRLDRRELDRLPRLNKLQTFSIRGLLSPFILANLGDRQEMAHSIEGRTPFLDHRLFHWLAKLPNEWKLRGNVEKYLLREAVKDIIPEEIYSRRKWPYITPPLWVSKRSGPAMKRLMDTYLSKPALVAAGVFSPVMVRLMLLAVGSSLVPAKVREKFNNLLLFMLSVQILEKQYIQQFSSNLQKHGRPSQQAERRATVHCPPATATQPG</sequence>
<dbReference type="Proteomes" id="UP001259587">
    <property type="component" value="Unassembled WGS sequence"/>
</dbReference>
<gene>
    <name evidence="1" type="ORF">J2W83_004829</name>
</gene>
<evidence type="ECO:0000313" key="1">
    <source>
        <dbReference type="EMBL" id="MDR6715189.1"/>
    </source>
</evidence>
<dbReference type="EC" id="6.3.5.4" evidence="1"/>
<evidence type="ECO:0000313" key="2">
    <source>
        <dbReference type="Proteomes" id="UP001259587"/>
    </source>
</evidence>
<accession>A0ACC6K9T5</accession>
<keyword evidence="2" id="KW-1185">Reference proteome</keyword>
<comment type="caution">
    <text evidence="1">The sequence shown here is derived from an EMBL/GenBank/DDBJ whole genome shotgun (WGS) entry which is preliminary data.</text>
</comment>
<keyword evidence="1" id="KW-0436">Ligase</keyword>
<organism evidence="1 2">
    <name type="scientific">Pseudomonas hunanensis</name>
    <dbReference type="NCBI Taxonomy" id="1247546"/>
    <lineage>
        <taxon>Bacteria</taxon>
        <taxon>Pseudomonadati</taxon>
        <taxon>Pseudomonadota</taxon>
        <taxon>Gammaproteobacteria</taxon>
        <taxon>Pseudomonadales</taxon>
        <taxon>Pseudomonadaceae</taxon>
        <taxon>Pseudomonas</taxon>
    </lineage>
</organism>
<dbReference type="EMBL" id="JAVDTH010000044">
    <property type="protein sequence ID" value="MDR6715189.1"/>
    <property type="molecule type" value="Genomic_DNA"/>
</dbReference>
<proteinExistence type="predicted"/>
<protein>
    <submittedName>
        <fullName evidence="1">Asparagine synthase (Glutamine-hydrolyzing)</fullName>
        <ecNumber evidence="1">6.3.5.4</ecNumber>
    </submittedName>
</protein>
<name>A0ACC6K9T5_9PSED</name>